<protein>
    <submittedName>
        <fullName evidence="1">Uncharacterized protein</fullName>
    </submittedName>
</protein>
<reference evidence="1 2" key="1">
    <citation type="submission" date="2023-10" db="EMBL/GenBank/DDBJ databases">
        <title>Draft genome sequence of Xylaria bambusicola isolate GMP-LS, the root and basal stem rot pathogen of sugarcane in Indonesia.</title>
        <authorList>
            <person name="Selvaraj P."/>
            <person name="Muralishankar V."/>
            <person name="Muruganantham S."/>
            <person name="Sp S."/>
            <person name="Haryani S."/>
            <person name="Lau K.J.X."/>
            <person name="Naqvi N.I."/>
        </authorList>
    </citation>
    <scope>NUCLEOTIDE SEQUENCE [LARGE SCALE GENOMIC DNA]</scope>
    <source>
        <strain evidence="1">GMP-LS</strain>
    </source>
</reference>
<dbReference type="EMBL" id="JAWHQM010000116">
    <property type="protein sequence ID" value="KAK5637436.1"/>
    <property type="molecule type" value="Genomic_DNA"/>
</dbReference>
<sequence>MSSERDDTLVLVAVLIPSIRGCTSEAVDDLRPSRRAGTLELAALLKPSIRGCMFELVAEVLVVSHRATTLELLVEFVVSTRADTSEFLPGANASAREDTLGVVAAGFILSKRDGALWFDIEFAPSVRQSIVIPSMG</sequence>
<evidence type="ECO:0000313" key="2">
    <source>
        <dbReference type="Proteomes" id="UP001305414"/>
    </source>
</evidence>
<dbReference type="Proteomes" id="UP001305414">
    <property type="component" value="Unassembled WGS sequence"/>
</dbReference>
<name>A0AAN7V1C7_9PEZI</name>
<keyword evidence="2" id="KW-1185">Reference proteome</keyword>
<gene>
    <name evidence="1" type="ORF">RRF57_013147</name>
</gene>
<accession>A0AAN7V1C7</accession>
<comment type="caution">
    <text evidence="1">The sequence shown here is derived from an EMBL/GenBank/DDBJ whole genome shotgun (WGS) entry which is preliminary data.</text>
</comment>
<dbReference type="AlphaFoldDB" id="A0AAN7V1C7"/>
<organism evidence="1 2">
    <name type="scientific">Xylaria bambusicola</name>
    <dbReference type="NCBI Taxonomy" id="326684"/>
    <lineage>
        <taxon>Eukaryota</taxon>
        <taxon>Fungi</taxon>
        <taxon>Dikarya</taxon>
        <taxon>Ascomycota</taxon>
        <taxon>Pezizomycotina</taxon>
        <taxon>Sordariomycetes</taxon>
        <taxon>Xylariomycetidae</taxon>
        <taxon>Xylariales</taxon>
        <taxon>Xylariaceae</taxon>
        <taxon>Xylaria</taxon>
    </lineage>
</organism>
<evidence type="ECO:0000313" key="1">
    <source>
        <dbReference type="EMBL" id="KAK5637436.1"/>
    </source>
</evidence>
<proteinExistence type="predicted"/>